<evidence type="ECO:0000256" key="1">
    <source>
        <dbReference type="ARBA" id="ARBA00022722"/>
    </source>
</evidence>
<dbReference type="InterPro" id="IPR051703">
    <property type="entry name" value="NF-kappa-B_Signaling_Reg"/>
</dbReference>
<evidence type="ECO:0000313" key="6">
    <source>
        <dbReference type="Proteomes" id="UP001174136"/>
    </source>
</evidence>
<keyword evidence="6" id="KW-1185">Reference proteome</keyword>
<dbReference type="Proteomes" id="UP001174136">
    <property type="component" value="Unassembled WGS sequence"/>
</dbReference>
<evidence type="ECO:0000256" key="4">
    <source>
        <dbReference type="ARBA" id="ARBA00022839"/>
    </source>
</evidence>
<dbReference type="EMBL" id="JAOPHQ010002558">
    <property type="protein sequence ID" value="KAK0146830.1"/>
    <property type="molecule type" value="Genomic_DNA"/>
</dbReference>
<dbReference type="InterPro" id="IPR011335">
    <property type="entry name" value="Restrct_endonuc-II-like"/>
</dbReference>
<sequence length="189" mass="21230">MPRDVAPLITTMGITGDIPLVESIFGKVQEGSVLSYHLPTLSPPRTCLHASAPSRPALPLDGYHLGPAECCFVPTCHQHLHLTSLRTTRTMSHQIEESTKQQSTLKEWHLLRRPRVTSSRFREICHVRGQSTAESLAARILRPGQQTAEMKRGLHMEPKAVEEYCQAKDVNHHLRLYHPSGCTMAWVIT</sequence>
<comment type="caution">
    <text evidence="5">The sequence shown here is derived from an EMBL/GenBank/DDBJ whole genome shotgun (WGS) entry which is preliminary data.</text>
</comment>
<proteinExistence type="predicted"/>
<keyword evidence="1" id="KW-0540">Nuclease</keyword>
<dbReference type="InterPro" id="IPR011604">
    <property type="entry name" value="PDDEXK-like_dom_sf"/>
</dbReference>
<protein>
    <submittedName>
        <fullName evidence="5">Uncharacterized protein</fullName>
    </submittedName>
</protein>
<keyword evidence="2" id="KW-0255">Endonuclease</keyword>
<dbReference type="Pfam" id="PF01771">
    <property type="entry name" value="Viral_alk_exo"/>
    <property type="match status" value="1"/>
</dbReference>
<dbReference type="GO" id="GO:0004519">
    <property type="term" value="F:endonuclease activity"/>
    <property type="evidence" value="ECO:0007669"/>
    <property type="project" value="UniProtKB-KW"/>
</dbReference>
<accession>A0AA47MVA9</accession>
<gene>
    <name evidence="5" type="ORF">N1851_013849</name>
</gene>
<dbReference type="PANTHER" id="PTHR46609:SF7">
    <property type="match status" value="1"/>
</dbReference>
<dbReference type="InterPro" id="IPR034720">
    <property type="entry name" value="Viral_alk_exo"/>
</dbReference>
<dbReference type="AlphaFoldDB" id="A0AA47MVA9"/>
<dbReference type="Gene3D" id="3.90.320.10">
    <property type="match status" value="1"/>
</dbReference>
<dbReference type="GO" id="GO:0006281">
    <property type="term" value="P:DNA repair"/>
    <property type="evidence" value="ECO:0007669"/>
    <property type="project" value="UniProtKB-ARBA"/>
</dbReference>
<dbReference type="PANTHER" id="PTHR46609">
    <property type="entry name" value="EXONUCLEASE, PHAGE-TYPE/RECB, C-TERMINAL DOMAIN-CONTAINING PROTEIN"/>
    <property type="match status" value="1"/>
</dbReference>
<reference evidence="5" key="1">
    <citation type="journal article" date="2023" name="Front. Mar. Sci.">
        <title>A new Merluccius polli reference genome to investigate the effects of global change in West African waters.</title>
        <authorList>
            <person name="Mateo J.L."/>
            <person name="Blanco-Fernandez C."/>
            <person name="Garcia-Vazquez E."/>
            <person name="Machado-Schiaffino G."/>
        </authorList>
    </citation>
    <scope>NUCLEOTIDE SEQUENCE</scope>
    <source>
        <strain evidence="5">C29</strain>
        <tissue evidence="5">Fin</tissue>
    </source>
</reference>
<organism evidence="5 6">
    <name type="scientific">Merluccius polli</name>
    <name type="common">Benguela hake</name>
    <name type="synonym">Merluccius cadenati</name>
    <dbReference type="NCBI Taxonomy" id="89951"/>
    <lineage>
        <taxon>Eukaryota</taxon>
        <taxon>Metazoa</taxon>
        <taxon>Chordata</taxon>
        <taxon>Craniata</taxon>
        <taxon>Vertebrata</taxon>
        <taxon>Euteleostomi</taxon>
        <taxon>Actinopterygii</taxon>
        <taxon>Neopterygii</taxon>
        <taxon>Teleostei</taxon>
        <taxon>Neoteleostei</taxon>
        <taxon>Acanthomorphata</taxon>
        <taxon>Zeiogadaria</taxon>
        <taxon>Gadariae</taxon>
        <taxon>Gadiformes</taxon>
        <taxon>Gadoidei</taxon>
        <taxon>Merlucciidae</taxon>
        <taxon>Merluccius</taxon>
    </lineage>
</organism>
<dbReference type="GO" id="GO:0004527">
    <property type="term" value="F:exonuclease activity"/>
    <property type="evidence" value="ECO:0007669"/>
    <property type="project" value="UniProtKB-KW"/>
</dbReference>
<evidence type="ECO:0000256" key="2">
    <source>
        <dbReference type="ARBA" id="ARBA00022759"/>
    </source>
</evidence>
<name>A0AA47MVA9_MERPO</name>
<dbReference type="SUPFAM" id="SSF52980">
    <property type="entry name" value="Restriction endonuclease-like"/>
    <property type="match status" value="1"/>
</dbReference>
<keyword evidence="3" id="KW-0378">Hydrolase</keyword>
<keyword evidence="4" id="KW-0269">Exonuclease</keyword>
<evidence type="ECO:0000256" key="3">
    <source>
        <dbReference type="ARBA" id="ARBA00022801"/>
    </source>
</evidence>
<evidence type="ECO:0000313" key="5">
    <source>
        <dbReference type="EMBL" id="KAK0146830.1"/>
    </source>
</evidence>